<dbReference type="SUPFAM" id="SSF55481">
    <property type="entry name" value="N-terminal domain of eukaryotic peptide chain release factor subunit 1, ERF1"/>
    <property type="match status" value="1"/>
</dbReference>
<dbReference type="Gene3D" id="3.30.420.60">
    <property type="entry name" value="eRF1 domain 2"/>
    <property type="match status" value="1"/>
</dbReference>
<dbReference type="InterPro" id="IPR029064">
    <property type="entry name" value="Ribosomal_eL30-like_sf"/>
</dbReference>
<dbReference type="SUPFAM" id="SSF50465">
    <property type="entry name" value="EF-Tu/eEF-1alpha/eIF2-gamma C-terminal domain"/>
    <property type="match status" value="1"/>
</dbReference>
<dbReference type="Gene3D" id="3.30.960.10">
    <property type="entry name" value="eRF1 domain 1"/>
    <property type="match status" value="1"/>
</dbReference>
<keyword evidence="9" id="KW-0648">Protein biosynthesis</keyword>
<keyword evidence="6" id="KW-0175">Coiled coil</keyword>
<dbReference type="EMBL" id="CATOUU010000759">
    <property type="protein sequence ID" value="CAI9946241.1"/>
    <property type="molecule type" value="Genomic_DNA"/>
</dbReference>
<evidence type="ECO:0000256" key="4">
    <source>
        <dbReference type="ARBA" id="ARBA00022741"/>
    </source>
</evidence>
<comment type="subcellular location">
    <subcellularLocation>
        <location evidence="1">Cytoplasm</location>
    </subcellularLocation>
</comment>
<dbReference type="InterPro" id="IPR005142">
    <property type="entry name" value="eRF1_3"/>
</dbReference>
<dbReference type="InterPro" id="IPR054696">
    <property type="entry name" value="GTP-eEF1A_C"/>
</dbReference>
<dbReference type="Pfam" id="PF03463">
    <property type="entry name" value="eRF1_1"/>
    <property type="match status" value="1"/>
</dbReference>
<dbReference type="Pfam" id="PF00009">
    <property type="entry name" value="GTP_EFTU"/>
    <property type="match status" value="1"/>
</dbReference>
<feature type="coiled-coil region" evidence="6">
    <location>
        <begin position="203"/>
        <end position="278"/>
    </location>
</feature>
<dbReference type="PANTHER" id="PTHR23115">
    <property type="entry name" value="TRANSLATION FACTOR"/>
    <property type="match status" value="1"/>
</dbReference>
<dbReference type="Gene3D" id="3.30.1330.30">
    <property type="match status" value="1"/>
</dbReference>
<evidence type="ECO:0000256" key="2">
    <source>
        <dbReference type="ARBA" id="ARBA00007249"/>
    </source>
</evidence>
<feature type="compositionally biased region" description="Acidic residues" evidence="7">
    <location>
        <begin position="687"/>
        <end position="697"/>
    </location>
</feature>
<keyword evidence="5" id="KW-0342">GTP-binding</keyword>
<name>A0AA86UBV7_9EUKA</name>
<dbReference type="SUPFAM" id="SSF52540">
    <property type="entry name" value="P-loop containing nucleoside triphosphate hydrolases"/>
    <property type="match status" value="1"/>
</dbReference>
<dbReference type="InterPro" id="IPR009001">
    <property type="entry name" value="Transl_elong_EF1A/Init_IF2_C"/>
</dbReference>
<keyword evidence="9" id="KW-0251">Elongation factor</keyword>
<dbReference type="GO" id="GO:0003746">
    <property type="term" value="F:translation elongation factor activity"/>
    <property type="evidence" value="ECO:0007669"/>
    <property type="project" value="UniProtKB-KW"/>
</dbReference>
<dbReference type="InterPro" id="IPR000795">
    <property type="entry name" value="T_Tr_GTP-bd_dom"/>
</dbReference>
<keyword evidence="4" id="KW-0547">Nucleotide-binding</keyword>
<dbReference type="GO" id="GO:0003924">
    <property type="term" value="F:GTPase activity"/>
    <property type="evidence" value="ECO:0007669"/>
    <property type="project" value="InterPro"/>
</dbReference>
<comment type="similarity">
    <text evidence="2">Belongs to the TRAFAC class translation factor GTPase superfamily. Classic translation factor GTPase family. EF-Tu/EF-1A subfamily.</text>
</comment>
<dbReference type="EMBL" id="CAXDID020000287">
    <property type="protein sequence ID" value="CAL6070827.1"/>
    <property type="molecule type" value="Genomic_DNA"/>
</dbReference>
<dbReference type="Proteomes" id="UP001642409">
    <property type="component" value="Unassembled WGS sequence"/>
</dbReference>
<dbReference type="Gene3D" id="2.40.30.10">
    <property type="entry name" value="Translation factors"/>
    <property type="match status" value="2"/>
</dbReference>
<dbReference type="GO" id="GO:0005525">
    <property type="term" value="F:GTP binding"/>
    <property type="evidence" value="ECO:0007669"/>
    <property type="project" value="UniProtKB-KW"/>
</dbReference>
<evidence type="ECO:0000313" key="9">
    <source>
        <dbReference type="EMBL" id="CAI9946241.1"/>
    </source>
</evidence>
<dbReference type="InterPro" id="IPR024049">
    <property type="entry name" value="eRF1_1_sf"/>
</dbReference>
<reference evidence="10 11" key="2">
    <citation type="submission" date="2024-07" db="EMBL/GenBank/DDBJ databases">
        <authorList>
            <person name="Akdeniz Z."/>
        </authorList>
    </citation>
    <scope>NUCLEOTIDE SEQUENCE [LARGE SCALE GENOMIC DNA]</scope>
</reference>
<feature type="compositionally biased region" description="Polar residues" evidence="7">
    <location>
        <begin position="726"/>
        <end position="740"/>
    </location>
</feature>
<keyword evidence="11" id="KW-1185">Reference proteome</keyword>
<reference evidence="9" key="1">
    <citation type="submission" date="2023-06" db="EMBL/GenBank/DDBJ databases">
        <authorList>
            <person name="Kurt Z."/>
        </authorList>
    </citation>
    <scope>NUCLEOTIDE SEQUENCE</scope>
</reference>
<feature type="region of interest" description="Disordered" evidence="7">
    <location>
        <begin position="678"/>
        <end position="703"/>
    </location>
</feature>
<feature type="domain" description="Tr-type G" evidence="8">
    <location>
        <begin position="854"/>
        <end position="1084"/>
    </location>
</feature>
<protein>
    <submittedName>
        <fullName evidence="9">Translation elongation factor</fullName>
    </submittedName>
    <submittedName>
        <fullName evidence="10">Translation_elongation factor</fullName>
    </submittedName>
</protein>
<dbReference type="InterPro" id="IPR050100">
    <property type="entry name" value="TRAFAC_GTPase_members"/>
</dbReference>
<organism evidence="9">
    <name type="scientific">Hexamita inflata</name>
    <dbReference type="NCBI Taxonomy" id="28002"/>
    <lineage>
        <taxon>Eukaryota</taxon>
        <taxon>Metamonada</taxon>
        <taxon>Diplomonadida</taxon>
        <taxon>Hexamitidae</taxon>
        <taxon>Hexamitinae</taxon>
        <taxon>Hexamita</taxon>
    </lineage>
</organism>
<dbReference type="InterPro" id="IPR027417">
    <property type="entry name" value="P-loop_NTPase"/>
</dbReference>
<feature type="compositionally biased region" description="Polar residues" evidence="7">
    <location>
        <begin position="1"/>
        <end position="11"/>
    </location>
</feature>
<comment type="caution">
    <text evidence="9">The sequence shown here is derived from an EMBL/GenBank/DDBJ whole genome shotgun (WGS) entry which is preliminary data.</text>
</comment>
<dbReference type="InterPro" id="IPR042226">
    <property type="entry name" value="eFR1_2_sf"/>
</dbReference>
<feature type="coiled-coil region" evidence="6">
    <location>
        <begin position="134"/>
        <end position="161"/>
    </location>
</feature>
<dbReference type="InterPro" id="IPR005140">
    <property type="entry name" value="eRF1_Pelota-like_N"/>
</dbReference>
<dbReference type="SUPFAM" id="SSF55315">
    <property type="entry name" value="L30e-like"/>
    <property type="match status" value="1"/>
</dbReference>
<feature type="region of interest" description="Disordered" evidence="7">
    <location>
        <begin position="716"/>
        <end position="755"/>
    </location>
</feature>
<evidence type="ECO:0000256" key="3">
    <source>
        <dbReference type="ARBA" id="ARBA00022490"/>
    </source>
</evidence>
<dbReference type="Pfam" id="PF22594">
    <property type="entry name" value="GTP-eEF1A_C"/>
    <property type="match status" value="1"/>
</dbReference>
<dbReference type="Pfam" id="PF03465">
    <property type="entry name" value="eRF1_3"/>
    <property type="match status" value="1"/>
</dbReference>
<evidence type="ECO:0000256" key="6">
    <source>
        <dbReference type="SAM" id="Coils"/>
    </source>
</evidence>
<evidence type="ECO:0000256" key="5">
    <source>
        <dbReference type="ARBA" id="ARBA00023134"/>
    </source>
</evidence>
<gene>
    <name evidence="9" type="ORF">HINF_LOCUS33886</name>
    <name evidence="10" type="ORF">HINF_LOCUS54844</name>
</gene>
<evidence type="ECO:0000313" key="10">
    <source>
        <dbReference type="EMBL" id="CAL6070827.1"/>
    </source>
</evidence>
<feature type="region of interest" description="Disordered" evidence="7">
    <location>
        <begin position="1"/>
        <end position="26"/>
    </location>
</feature>
<keyword evidence="3" id="KW-0963">Cytoplasm</keyword>
<evidence type="ECO:0000259" key="8">
    <source>
        <dbReference type="PROSITE" id="PS51722"/>
    </source>
</evidence>
<sequence length="1764" mass="206462">MSDDYNANRSESSNDGRNQENRYYATHNTFDQTPIIMQLSREYYEMQYDKQKLENQLQRILKEINTFDEYQMLNEDNEKIFENEVFQHEEFYEQEDLYQIEEIIEEEMSSWNGDQLEYEESFSNQQYFENDDELEYKQREYESLLRKCEEIKHKIQLQRELMQQNLRQRHELKLIHETREENQNRIVVNILPKRRRIHVENEQNETKLKNENFENKLKNLGKKIVQEQQQAKNTAEDEAEQRQRVAKELKERIENENKDILQKNNKQHENQCSEKECKHCDQVLVVKCKTCEQIFCIQGQNVAESHAGKHIRSLKHEIDIDFEVSRRFNWEQASVSKEEETTKEYEKLEYERQSKVCQVETDDKSLQIKKFYEIENQMTLELQLMNKDETKNFQEELQQKADFFLDPKQINRKKLNFLMIESDEKKEKKRDKKEERLIQKTNQTSHQVQKRNCFNAYSQQLRQLETSNEAKRLKTQLSNLNKILRDQKLQQTKYLESETIISAIKEQIEIIVQLIDEMKKLEPDLGYYGHIFTKFTNEIRKYLQSLSEISIVTLTQVISSLQTNIDSELTQQNSEIAKNGKEEIKILLKMSQGGKLFWKSHHEYLNKKYSIFQNLHSDLHRMRKNQSTQYQFKIVVIAVQSLLETQQNIVRHINTLVKILQNLTNSIQFKQQANIMTETEEQNKPENEEENGEENAEINETNTEFTVAMITEKPKKWAFTDEEVPNENTTEQEPNSNKLDQNQKDEEQSDNEYQEEPIVITVDALPLDQISQIIMMLTEIEEKLKIFHLYQQVSEQEFQDSYLKIEITTQQLERVQKYYNIDQSLKKQVNKDITENQNRIQALKTNDISKFFSKRHISIVFCGHVHHGKSTLSQQLLLESILDQNEKDQERQNMNEKNKTIANGLNSLPEERQTGNTIEYAKRQFDTNSGRHILLLDAPGHDKYILSMIQAATQADIGVLLTSAKQGEYEDGTAGADREAEKRGQTLEHAQILHTCGVSTIVVVVNKMDDISCQYSKEVFQNIIKKLQPQLEKIGFKSRNISFIPVSAKANVNVSRQLNESDISEYQQIGDFKQKILDFKKSQYEAEQKLFEWYKGFSMMDAIDNVFMPFRDIGGFVRVVINSKKKQGQQYFLECKVEKGQFNITDDNFVLMPTNKDIQLKMKDNETVFSGDQCVVTVDKNMYQQIKIGDIICQKGQECKTAMQFYIAFCCVETSSIICRGYRAMIHVGGIITEFEVADVVGMINEDGKLNEEVKMITTGQRAILKVKIIGRQNPICVSKFERDEFLGRVLIRHQRTTIGAGVVIEDWNDKVFQNVEENQNIQENQQFIFDRQVFDKLNNNIMVPTTKNYDKDNKKQGKKVELDNSMDQVKIWQMQQKINAIKTMPYQECVVTLFIRPSDSIPSIIKVLGTKKQEIGNIKLDSTKSAAQSAIGKATQFVSSIQNIPANGICVFAGSELIVFEPFQPIVFNCQALCCDTKFNLEPVNELLKQQEQYIFVVFDGQSARIYKVSGNSIEQIGGEIEADLPNKGAFEQEVQIKNNRAEMRELYIKDIEKKLNDTITDSSAVKSIFLAYTSDFKDLVEQKFSPKLKNLIYKQHIELAYGYQHGLDYAMWELRKQLSKVTLIRQIEYCKKFIKIINDNRRKPGKYPKLYCYGLQNVVRCISQVKTVLVQEDFNCEYVEYEDNISFYTSECYRMLGSVHLVDSDGAEIMMCSNYKITKRQHIFNRFIVLGIDFVFVSCKTEVGNQFCKGFGGIGAILKTPE</sequence>
<evidence type="ECO:0000256" key="7">
    <source>
        <dbReference type="SAM" id="MobiDB-lite"/>
    </source>
</evidence>
<dbReference type="Gene3D" id="3.40.50.300">
    <property type="entry name" value="P-loop containing nucleotide triphosphate hydrolases"/>
    <property type="match status" value="1"/>
</dbReference>
<accession>A0AA86UBV7</accession>
<evidence type="ECO:0000256" key="1">
    <source>
        <dbReference type="ARBA" id="ARBA00004496"/>
    </source>
</evidence>
<feature type="coiled-coil region" evidence="6">
    <location>
        <begin position="36"/>
        <end position="70"/>
    </location>
</feature>
<dbReference type="PROSITE" id="PS51722">
    <property type="entry name" value="G_TR_2"/>
    <property type="match status" value="1"/>
</dbReference>
<evidence type="ECO:0000313" key="11">
    <source>
        <dbReference type="Proteomes" id="UP001642409"/>
    </source>
</evidence>
<proteinExistence type="inferred from homology"/>